<organism evidence="3 4">
    <name type="scientific">Paracoccus lichenicola</name>
    <dbReference type="NCBI Taxonomy" id="2665644"/>
    <lineage>
        <taxon>Bacteria</taxon>
        <taxon>Pseudomonadati</taxon>
        <taxon>Pseudomonadota</taxon>
        <taxon>Alphaproteobacteria</taxon>
        <taxon>Rhodobacterales</taxon>
        <taxon>Paracoccaceae</taxon>
        <taxon>Paracoccus</taxon>
    </lineage>
</organism>
<proteinExistence type="predicted"/>
<dbReference type="RefSeq" id="WP_154763939.1">
    <property type="nucleotide sequence ID" value="NZ_WMBT01000003.1"/>
</dbReference>
<dbReference type="EMBL" id="WMBT01000003">
    <property type="protein sequence ID" value="MTD99846.1"/>
    <property type="molecule type" value="Genomic_DNA"/>
</dbReference>
<dbReference type="AlphaFoldDB" id="A0A6L6HKY3"/>
<evidence type="ECO:0000256" key="1">
    <source>
        <dbReference type="SAM" id="MobiDB-lite"/>
    </source>
</evidence>
<comment type="caution">
    <text evidence="3">The sequence shown here is derived from an EMBL/GenBank/DDBJ whole genome shotgun (WGS) entry which is preliminary data.</text>
</comment>
<evidence type="ECO:0000313" key="3">
    <source>
        <dbReference type="EMBL" id="MTD99846.1"/>
    </source>
</evidence>
<feature type="region of interest" description="Disordered" evidence="1">
    <location>
        <begin position="234"/>
        <end position="270"/>
    </location>
</feature>
<reference evidence="3 4" key="1">
    <citation type="submission" date="2019-11" db="EMBL/GenBank/DDBJ databases">
        <authorList>
            <person name="Lang L."/>
        </authorList>
    </citation>
    <scope>NUCLEOTIDE SEQUENCE [LARGE SCALE GENOMIC DNA]</scope>
    <source>
        <strain evidence="3 4">YIM 132242</strain>
    </source>
</reference>
<keyword evidence="4" id="KW-1185">Reference proteome</keyword>
<gene>
    <name evidence="3" type="ORF">GIY56_06075</name>
</gene>
<accession>A0A6L6HKY3</accession>
<sequence length="270" mass="30254">MTEEALGTIIKAHCGRCGGERNCEVKGFHEDSGSDDGGQFHWNTNWYLLVCCGCDFTFAQTVYTDSESYHDYFDHNDDHVQESIKTVDLWPAKARRQLPDWFDRYRVEGTHLFQNIPLNTAMNELYRALDADLLVLSSIGIRTAFDAASEALGIQPGLPFEDKLTSLTDSGKIRPSERAKLQVLVDAGSAAAHRGWRPDADQISLQMDILEEFIFNSMVLPARQKKREDLVATLKEAVPPKQVRPKKKKKEGKSAPSPSAPPANDKSEEE</sequence>
<name>A0A6L6HKY3_9RHOB</name>
<evidence type="ECO:0000313" key="4">
    <source>
        <dbReference type="Proteomes" id="UP000481417"/>
    </source>
</evidence>
<evidence type="ECO:0000259" key="2">
    <source>
        <dbReference type="Pfam" id="PF13643"/>
    </source>
</evidence>
<dbReference type="InterPro" id="IPR025285">
    <property type="entry name" value="DUF4145"/>
</dbReference>
<feature type="domain" description="DUF4145" evidence="2">
    <location>
        <begin position="123"/>
        <end position="211"/>
    </location>
</feature>
<dbReference type="Proteomes" id="UP000481417">
    <property type="component" value="Unassembled WGS sequence"/>
</dbReference>
<protein>
    <submittedName>
        <fullName evidence="3">DUF4145 domain-containing protein</fullName>
    </submittedName>
</protein>
<dbReference type="Pfam" id="PF13643">
    <property type="entry name" value="DUF4145"/>
    <property type="match status" value="1"/>
</dbReference>